<gene>
    <name evidence="2" type="ORF">CDEST_13909</name>
</gene>
<dbReference type="GeneID" id="87950409"/>
<dbReference type="RefSeq" id="XP_062786116.1">
    <property type="nucleotide sequence ID" value="XM_062930065.1"/>
</dbReference>
<feature type="region of interest" description="Disordered" evidence="1">
    <location>
        <begin position="55"/>
        <end position="78"/>
    </location>
</feature>
<dbReference type="Proteomes" id="UP001322277">
    <property type="component" value="Chromosome 9"/>
</dbReference>
<evidence type="ECO:0000313" key="3">
    <source>
        <dbReference type="Proteomes" id="UP001322277"/>
    </source>
</evidence>
<organism evidence="2 3">
    <name type="scientific">Colletotrichum destructivum</name>
    <dbReference type="NCBI Taxonomy" id="34406"/>
    <lineage>
        <taxon>Eukaryota</taxon>
        <taxon>Fungi</taxon>
        <taxon>Dikarya</taxon>
        <taxon>Ascomycota</taxon>
        <taxon>Pezizomycotina</taxon>
        <taxon>Sordariomycetes</taxon>
        <taxon>Hypocreomycetidae</taxon>
        <taxon>Glomerellales</taxon>
        <taxon>Glomerellaceae</taxon>
        <taxon>Colletotrichum</taxon>
        <taxon>Colletotrichum destructivum species complex</taxon>
    </lineage>
</organism>
<evidence type="ECO:0000256" key="1">
    <source>
        <dbReference type="SAM" id="MobiDB-lite"/>
    </source>
</evidence>
<keyword evidence="3" id="KW-1185">Reference proteome</keyword>
<protein>
    <submittedName>
        <fullName evidence="2">Uncharacterized protein</fullName>
    </submittedName>
</protein>
<dbReference type="KEGG" id="cdet:87950409"/>
<dbReference type="EMBL" id="CP137313">
    <property type="protein sequence ID" value="WQF88895.1"/>
    <property type="molecule type" value="Genomic_DNA"/>
</dbReference>
<accession>A0AAX4J0F0</accession>
<name>A0AAX4J0F0_9PEZI</name>
<proteinExistence type="predicted"/>
<reference evidence="3" key="1">
    <citation type="journal article" date="2023" name="bioRxiv">
        <title>Complete genome of the Medicago anthracnose fungus, Colletotrichum destructivum, reveals a mini-chromosome-like region within a core chromosome.</title>
        <authorList>
            <person name="Lapalu N."/>
            <person name="Simon A."/>
            <person name="Lu A."/>
            <person name="Plaumann P.-L."/>
            <person name="Amselem J."/>
            <person name="Pigne S."/>
            <person name="Auger A."/>
            <person name="Koch C."/>
            <person name="Dallery J.-F."/>
            <person name="O'Connell R.J."/>
        </authorList>
    </citation>
    <scope>NUCLEOTIDE SEQUENCE [LARGE SCALE GENOMIC DNA]</scope>
    <source>
        <strain evidence="3">CBS 520.97</strain>
    </source>
</reference>
<dbReference type="AlphaFoldDB" id="A0AAX4J0F0"/>
<evidence type="ECO:0000313" key="2">
    <source>
        <dbReference type="EMBL" id="WQF88895.1"/>
    </source>
</evidence>
<sequence length="93" mass="10190">MRHSASQIIRNRGHRATWAKHLASRHSLRNLSTDTCKIRLHTPIALLVHPTIGSQSIQTGTTSSSTSFTPNPRSQLADRWITCASGPPQGLLP</sequence>
<feature type="compositionally biased region" description="Low complexity" evidence="1">
    <location>
        <begin position="55"/>
        <end position="67"/>
    </location>
</feature>